<gene>
    <name evidence="1" type="ORF">ACE3NQ_00785</name>
</gene>
<keyword evidence="2" id="KW-1185">Reference proteome</keyword>
<comment type="caution">
    <text evidence="1">The sequence shown here is derived from an EMBL/GenBank/DDBJ whole genome shotgun (WGS) entry which is preliminary data.</text>
</comment>
<dbReference type="EMBL" id="JBHILM010000001">
    <property type="protein sequence ID" value="MFB5679444.1"/>
    <property type="molecule type" value="Genomic_DNA"/>
</dbReference>
<dbReference type="RefSeq" id="WP_375523286.1">
    <property type="nucleotide sequence ID" value="NZ_JBHILM010000001.1"/>
</dbReference>
<name>A0ABV5B221_9BACL</name>
<evidence type="ECO:0000313" key="1">
    <source>
        <dbReference type="EMBL" id="MFB5679444.1"/>
    </source>
</evidence>
<evidence type="ECO:0000313" key="2">
    <source>
        <dbReference type="Proteomes" id="UP001580407"/>
    </source>
</evidence>
<sequence>MNSTINVNYTWDREAVLAKGAGQVHLLVEWGCGAIPKRKAAVKPKLVGFDLQLRIIPESGVRVIHKSGPKINPKKADYEQETVFHCGHLYNGKHRHAIFVFFFDKHNSGKQPVATMEWSWHKPLSEKRVVVRSERIYIQFTYHLGLLQLAADPRVEKFMRLDESSYVLKKTLRFYEKGKKDEGSWILRRHADMLLLMAARTGDLDYLHEAEMFLGLQRQWDETYKRSFKHSS</sequence>
<proteinExistence type="predicted"/>
<organism evidence="1 2">
    <name type="scientific">Paenibacillus terreus</name>
    <dbReference type="NCBI Taxonomy" id="1387834"/>
    <lineage>
        <taxon>Bacteria</taxon>
        <taxon>Bacillati</taxon>
        <taxon>Bacillota</taxon>
        <taxon>Bacilli</taxon>
        <taxon>Bacillales</taxon>
        <taxon>Paenibacillaceae</taxon>
        <taxon>Paenibacillus</taxon>
    </lineage>
</organism>
<accession>A0ABV5B221</accession>
<dbReference type="Proteomes" id="UP001580407">
    <property type="component" value="Unassembled WGS sequence"/>
</dbReference>
<reference evidence="1 2" key="1">
    <citation type="submission" date="2024-09" db="EMBL/GenBank/DDBJ databases">
        <authorList>
            <person name="Ruan L."/>
        </authorList>
    </citation>
    <scope>NUCLEOTIDE SEQUENCE [LARGE SCALE GENOMIC DNA]</scope>
    <source>
        <strain evidence="1 2">D33</strain>
    </source>
</reference>
<protein>
    <submittedName>
        <fullName evidence="1">Uncharacterized protein</fullName>
    </submittedName>
</protein>